<feature type="region of interest" description="Disordered" evidence="1">
    <location>
        <begin position="29"/>
        <end position="48"/>
    </location>
</feature>
<reference evidence="3 4" key="1">
    <citation type="submission" date="2016-03" db="EMBL/GenBank/DDBJ databases">
        <title>EvidentialGene: Evidence-directed Construction of Genes on Genomes.</title>
        <authorList>
            <person name="Gilbert D.G."/>
            <person name="Choi J.-H."/>
            <person name="Mockaitis K."/>
            <person name="Colbourne J."/>
            <person name="Pfrender M."/>
        </authorList>
    </citation>
    <scope>NUCLEOTIDE SEQUENCE [LARGE SCALE GENOMIC DNA]</scope>
    <source>
        <strain evidence="3 4">Xinb3</strain>
        <tissue evidence="3">Complete organism</tissue>
    </source>
</reference>
<dbReference type="AlphaFoldDB" id="A0A162BRU0"/>
<dbReference type="EMBL" id="LRGB01024095">
    <property type="protein sequence ID" value="KZR96670.1"/>
    <property type="molecule type" value="Genomic_DNA"/>
</dbReference>
<organism evidence="3 4">
    <name type="scientific">Daphnia magna</name>
    <dbReference type="NCBI Taxonomy" id="35525"/>
    <lineage>
        <taxon>Eukaryota</taxon>
        <taxon>Metazoa</taxon>
        <taxon>Ecdysozoa</taxon>
        <taxon>Arthropoda</taxon>
        <taxon>Crustacea</taxon>
        <taxon>Branchiopoda</taxon>
        <taxon>Diplostraca</taxon>
        <taxon>Cladocera</taxon>
        <taxon>Anomopoda</taxon>
        <taxon>Daphniidae</taxon>
        <taxon>Daphnia</taxon>
    </lineage>
</organism>
<feature type="signal peptide" evidence="2">
    <location>
        <begin position="1"/>
        <end position="16"/>
    </location>
</feature>
<keyword evidence="2" id="KW-0732">Signal</keyword>
<comment type="caution">
    <text evidence="3">The sequence shown here is derived from an EMBL/GenBank/DDBJ whole genome shotgun (WGS) entry which is preliminary data.</text>
</comment>
<evidence type="ECO:0000256" key="2">
    <source>
        <dbReference type="SAM" id="SignalP"/>
    </source>
</evidence>
<evidence type="ECO:0000313" key="4">
    <source>
        <dbReference type="Proteomes" id="UP000076858"/>
    </source>
</evidence>
<keyword evidence="4" id="KW-1185">Reference proteome</keyword>
<dbReference type="Proteomes" id="UP000076858">
    <property type="component" value="Unassembled WGS sequence"/>
</dbReference>
<evidence type="ECO:0000256" key="1">
    <source>
        <dbReference type="SAM" id="MobiDB-lite"/>
    </source>
</evidence>
<protein>
    <submittedName>
        <fullName evidence="3">Uncharacterized protein</fullName>
    </submittedName>
</protein>
<sequence length="48" mass="5397">MAILLLTLGIIALAYKQYTLTVRLAVHEQYDNPPPGDRGRDEVQTQDV</sequence>
<proteinExistence type="predicted"/>
<feature type="compositionally biased region" description="Basic and acidic residues" evidence="1">
    <location>
        <begin position="37"/>
        <end position="48"/>
    </location>
</feature>
<feature type="chain" id="PRO_5007832147" evidence="2">
    <location>
        <begin position="17"/>
        <end position="48"/>
    </location>
</feature>
<accession>A0A162BRU0</accession>
<gene>
    <name evidence="3" type="ORF">APZ42_008866</name>
</gene>
<evidence type="ECO:0000313" key="3">
    <source>
        <dbReference type="EMBL" id="KZR96670.1"/>
    </source>
</evidence>
<name>A0A162BRU0_9CRUS</name>